<dbReference type="SMART" id="SM00184">
    <property type="entry name" value="RING"/>
    <property type="match status" value="1"/>
</dbReference>
<feature type="compositionally biased region" description="Polar residues" evidence="5">
    <location>
        <begin position="403"/>
        <end position="432"/>
    </location>
</feature>
<feature type="compositionally biased region" description="Polar residues" evidence="5">
    <location>
        <begin position="289"/>
        <end position="301"/>
    </location>
</feature>
<sequence>MVASSFSNEWVAFNDEGTSSGFEAIVAPSATLARRSSRSKVGETSGGMHHQDRGHHDLDNSTVATWMKQPINSDASWAPVAPPESRTLPREEHPTANKKRPPKKREIGTSSAMDPPDGSMNFHGPNPVSSDSSESSGDKRKKSKSKSRPKSIERTQSTKSARSSSRAPVAVSRSASSQKKQSTNITNEASIENNSNAVRDAFRGDLSSSSTSHRVRSSSKPRGNSTERSLPSKQIASAPGERNISSSSEQTSSSVNERPGESSNRESRQSRDVSDRRGRSRTRTTESQATVGIPSQHSFRSQDVVPVLQPPPTTGRGRSSSRARSTVRERSCSTTRRNSVNHHQATTQGKQRSGSRPPATSASRRPRSTSRTPVTRSRSVSRTRTMKPPPSTSRTRREMRNTVGCSNSVSGGSIRRTNGANRSSINDDNSFRSVDPNIGRDISFGRSQSSALKPLTPKRSVFMEKLFGDQVTEEAKQAYLPRADVTSPLNGSVSSVVSWQQPERIHSRILLTATVYHNTATNLWIATINTNQKGVAKNPATASKYLKAFSFSSENEARESAIANAPPKMMKFEDNPNCFICRGKFAMFRRACHCRNCGVCVCNACSTTWPSRMIPETYNLKKESTVKICKTCNFLSGAFKKALLDGDYEEAIALYGSGNINLRTPFPQLSKKKEEMMYPIHCAVEGGNIDIVRWLMEDHFCPVKVIRTASGKKTRKGGSPDFPILTSKNRSVLSIAMDCLHVEILRYLVVDNTVSIYESKDLKASLRALEAVLLALPAGYKDYRHSDDFVHRWDDAVYDGEFSVNSSICPDYGVGDEDVPLKSKRHSSDSCIICYENAIDCVITPCGHQICCLECSKNLSACPVCNMQGDFIKIFRP</sequence>
<dbReference type="PROSITE" id="PS50089">
    <property type="entry name" value="ZF_RING_2"/>
    <property type="match status" value="1"/>
</dbReference>
<evidence type="ECO:0000259" key="6">
    <source>
        <dbReference type="PROSITE" id="PS50089"/>
    </source>
</evidence>
<dbReference type="Pfam" id="PF13920">
    <property type="entry name" value="zf-C3HC4_3"/>
    <property type="match status" value="1"/>
</dbReference>
<gene>
    <name evidence="8" type="ORF">IV203_036810</name>
</gene>
<keyword evidence="2 4" id="KW-0863">Zinc-finger</keyword>
<feature type="region of interest" description="Disordered" evidence="5">
    <location>
        <begin position="28"/>
        <end position="434"/>
    </location>
</feature>
<dbReference type="InterPro" id="IPR000306">
    <property type="entry name" value="Znf_FYVE"/>
</dbReference>
<dbReference type="AlphaFoldDB" id="A0A9K3PYD3"/>
<dbReference type="Proteomes" id="UP000693970">
    <property type="component" value="Unassembled WGS sequence"/>
</dbReference>
<reference evidence="8" key="2">
    <citation type="submission" date="2021-04" db="EMBL/GenBank/DDBJ databases">
        <authorList>
            <person name="Podell S."/>
        </authorList>
    </citation>
    <scope>NUCLEOTIDE SEQUENCE</scope>
    <source>
        <strain evidence="8">Hildebrandi</strain>
    </source>
</reference>
<feature type="domain" description="RING-type" evidence="6">
    <location>
        <begin position="831"/>
        <end position="866"/>
    </location>
</feature>
<keyword evidence="3" id="KW-0862">Zinc</keyword>
<dbReference type="Pfam" id="PF01363">
    <property type="entry name" value="FYVE"/>
    <property type="match status" value="1"/>
</dbReference>
<feature type="compositionally biased region" description="Basic and acidic residues" evidence="5">
    <location>
        <begin position="49"/>
        <end position="59"/>
    </location>
</feature>
<feature type="compositionally biased region" description="Low complexity" evidence="5">
    <location>
        <begin position="352"/>
        <end position="378"/>
    </location>
</feature>
<evidence type="ECO:0000256" key="2">
    <source>
        <dbReference type="ARBA" id="ARBA00022771"/>
    </source>
</evidence>
<accession>A0A9K3PYD3</accession>
<evidence type="ECO:0000313" key="9">
    <source>
        <dbReference type="Proteomes" id="UP000693970"/>
    </source>
</evidence>
<evidence type="ECO:0000256" key="4">
    <source>
        <dbReference type="PROSITE-ProRule" id="PRU00175"/>
    </source>
</evidence>
<proteinExistence type="predicted"/>
<feature type="compositionally biased region" description="Low complexity" evidence="5">
    <location>
        <begin position="245"/>
        <end position="254"/>
    </location>
</feature>
<dbReference type="InterPro" id="IPR001841">
    <property type="entry name" value="Znf_RING"/>
</dbReference>
<dbReference type="PROSITE" id="PS50178">
    <property type="entry name" value="ZF_FYVE"/>
    <property type="match status" value="1"/>
</dbReference>
<feature type="compositionally biased region" description="Basic residues" evidence="5">
    <location>
        <begin position="139"/>
        <end position="149"/>
    </location>
</feature>
<dbReference type="InterPro" id="IPR017455">
    <property type="entry name" value="Znf_FYVE-rel"/>
</dbReference>
<evidence type="ECO:0000259" key="7">
    <source>
        <dbReference type="PROSITE" id="PS50178"/>
    </source>
</evidence>
<dbReference type="PANTHER" id="PTHR46280:SF3">
    <property type="entry name" value="PLECKSTRIN HOMOLOGY DOMAIN-CONTAINING FAMILY F MEMBER 1 HOMOLOG"/>
    <property type="match status" value="1"/>
</dbReference>
<keyword evidence="1" id="KW-0479">Metal-binding</keyword>
<dbReference type="PANTHER" id="PTHR46280">
    <property type="entry name" value="PLECKSTRIN HOMOLOGY DOMAIN-CONTAINING FAMILY F MEMBER 2-RELATED"/>
    <property type="match status" value="1"/>
</dbReference>
<dbReference type="SMART" id="SM00064">
    <property type="entry name" value="FYVE"/>
    <property type="match status" value="1"/>
</dbReference>
<dbReference type="OrthoDB" id="44365at2759"/>
<evidence type="ECO:0000256" key="1">
    <source>
        <dbReference type="ARBA" id="ARBA00022723"/>
    </source>
</evidence>
<feature type="compositionally biased region" description="Polar residues" evidence="5">
    <location>
        <begin position="178"/>
        <end position="197"/>
    </location>
</feature>
<feature type="compositionally biased region" description="Basic and acidic residues" evidence="5">
    <location>
        <begin position="258"/>
        <end position="277"/>
    </location>
</feature>
<name>A0A9K3PYD3_9STRA</name>
<reference evidence="8" key="1">
    <citation type="journal article" date="2021" name="Sci. Rep.">
        <title>Diploid genomic architecture of Nitzschia inconspicua, an elite biomass production diatom.</title>
        <authorList>
            <person name="Oliver A."/>
            <person name="Podell S."/>
            <person name="Pinowska A."/>
            <person name="Traller J.C."/>
            <person name="Smith S.R."/>
            <person name="McClure R."/>
            <person name="Beliaev A."/>
            <person name="Bohutskyi P."/>
            <person name="Hill E.A."/>
            <person name="Rabines A."/>
            <person name="Zheng H."/>
            <person name="Allen L.Z."/>
            <person name="Kuo A."/>
            <person name="Grigoriev I.V."/>
            <person name="Allen A.E."/>
            <person name="Hazlebeck D."/>
            <person name="Allen E.E."/>
        </authorList>
    </citation>
    <scope>NUCLEOTIDE SEQUENCE</scope>
    <source>
        <strain evidence="8">Hildebrandi</strain>
    </source>
</reference>
<evidence type="ECO:0000256" key="5">
    <source>
        <dbReference type="SAM" id="MobiDB-lite"/>
    </source>
</evidence>
<protein>
    <submittedName>
        <fullName evidence="8">Zinc finger C3HC4 type domain containing protein</fullName>
    </submittedName>
</protein>
<dbReference type="GO" id="GO:0008270">
    <property type="term" value="F:zinc ion binding"/>
    <property type="evidence" value="ECO:0007669"/>
    <property type="project" value="UniProtKB-KW"/>
</dbReference>
<dbReference type="EMBL" id="JAGRRH010000013">
    <property type="protein sequence ID" value="KAG7361709.1"/>
    <property type="molecule type" value="Genomic_DNA"/>
</dbReference>
<feature type="compositionally biased region" description="Low complexity" evidence="5">
    <location>
        <begin position="160"/>
        <end position="177"/>
    </location>
</feature>
<feature type="compositionally biased region" description="Polar residues" evidence="5">
    <location>
        <begin position="332"/>
        <end position="351"/>
    </location>
</feature>
<dbReference type="InterPro" id="IPR051765">
    <property type="entry name" value="PH_domain-containing_F"/>
</dbReference>
<evidence type="ECO:0000313" key="8">
    <source>
        <dbReference type="EMBL" id="KAG7361709.1"/>
    </source>
</evidence>
<keyword evidence="9" id="KW-1185">Reference proteome</keyword>
<feature type="domain" description="FYVE-type" evidence="7">
    <location>
        <begin position="572"/>
        <end position="632"/>
    </location>
</feature>
<dbReference type="CDD" id="cd00065">
    <property type="entry name" value="FYVE_like_SF"/>
    <property type="match status" value="1"/>
</dbReference>
<dbReference type="CDD" id="cd16500">
    <property type="entry name" value="RING-HC_CARP"/>
    <property type="match status" value="1"/>
</dbReference>
<evidence type="ECO:0000256" key="3">
    <source>
        <dbReference type="ARBA" id="ARBA00022833"/>
    </source>
</evidence>
<feature type="compositionally biased region" description="Polar residues" evidence="5">
    <location>
        <begin position="220"/>
        <end position="235"/>
    </location>
</feature>
<comment type="caution">
    <text evidence="8">The sequence shown here is derived from an EMBL/GenBank/DDBJ whole genome shotgun (WGS) entry which is preliminary data.</text>
</comment>
<feature type="compositionally biased region" description="Polar residues" evidence="5">
    <location>
        <begin position="60"/>
        <end position="75"/>
    </location>
</feature>
<organism evidence="8 9">
    <name type="scientific">Nitzschia inconspicua</name>
    <dbReference type="NCBI Taxonomy" id="303405"/>
    <lineage>
        <taxon>Eukaryota</taxon>
        <taxon>Sar</taxon>
        <taxon>Stramenopiles</taxon>
        <taxon>Ochrophyta</taxon>
        <taxon>Bacillariophyta</taxon>
        <taxon>Bacillariophyceae</taxon>
        <taxon>Bacillariophycidae</taxon>
        <taxon>Bacillariales</taxon>
        <taxon>Bacillariaceae</taxon>
        <taxon>Nitzschia</taxon>
    </lineage>
</organism>